<organism evidence="1 2">
    <name type="scientific">Ixodes persulcatus</name>
    <name type="common">Taiga tick</name>
    <dbReference type="NCBI Taxonomy" id="34615"/>
    <lineage>
        <taxon>Eukaryota</taxon>
        <taxon>Metazoa</taxon>
        <taxon>Ecdysozoa</taxon>
        <taxon>Arthropoda</taxon>
        <taxon>Chelicerata</taxon>
        <taxon>Arachnida</taxon>
        <taxon>Acari</taxon>
        <taxon>Parasitiformes</taxon>
        <taxon>Ixodida</taxon>
        <taxon>Ixodoidea</taxon>
        <taxon>Ixodidae</taxon>
        <taxon>Ixodinae</taxon>
        <taxon>Ixodes</taxon>
    </lineage>
</organism>
<sequence>MKQTYLERAWGDSTDQVCSKQPVFRMKQCESVFRKERVLYVYATPRSFPEPTGSSPLGREGAPFRLAGTLQRVRQQRRRTATRPSGAAAARPLSSPPPHLSTWGTPSEPRREHRAERSGPRASTPRSVRRGARMNGPNLSPFGACVRPRGPERRHAVVRFPAGGARSPWGSPPALHTGRAPPGSPPDVHVCGATVDLVRHVPSLKSLRACNTAMHLGSAWLVCLEFTTFYTFLNTESEDPPLAAVFFFLVCAFHHSASAESPRTRASGRVLMEIPAYGPLSFRSLEGPV</sequence>
<evidence type="ECO:0000313" key="1">
    <source>
        <dbReference type="EMBL" id="KAG0422822.1"/>
    </source>
</evidence>
<gene>
    <name evidence="1" type="ORF">HPB47_001382</name>
</gene>
<reference evidence="1 2" key="1">
    <citation type="journal article" date="2020" name="Cell">
        <title>Large-Scale Comparative Analyses of Tick Genomes Elucidate Their Genetic Diversity and Vector Capacities.</title>
        <authorList>
            <consortium name="Tick Genome and Microbiome Consortium (TIGMIC)"/>
            <person name="Jia N."/>
            <person name="Wang J."/>
            <person name="Shi W."/>
            <person name="Du L."/>
            <person name="Sun Y."/>
            <person name="Zhan W."/>
            <person name="Jiang J.F."/>
            <person name="Wang Q."/>
            <person name="Zhang B."/>
            <person name="Ji P."/>
            <person name="Bell-Sakyi L."/>
            <person name="Cui X.M."/>
            <person name="Yuan T.T."/>
            <person name="Jiang B.G."/>
            <person name="Yang W.F."/>
            <person name="Lam T.T."/>
            <person name="Chang Q.C."/>
            <person name="Ding S.J."/>
            <person name="Wang X.J."/>
            <person name="Zhu J.G."/>
            <person name="Ruan X.D."/>
            <person name="Zhao L."/>
            <person name="Wei J.T."/>
            <person name="Ye R.Z."/>
            <person name="Que T.C."/>
            <person name="Du C.H."/>
            <person name="Zhou Y.H."/>
            <person name="Cheng J.X."/>
            <person name="Dai P.F."/>
            <person name="Guo W.B."/>
            <person name="Han X.H."/>
            <person name="Huang E.J."/>
            <person name="Li L.F."/>
            <person name="Wei W."/>
            <person name="Gao Y.C."/>
            <person name="Liu J.Z."/>
            <person name="Shao H.Z."/>
            <person name="Wang X."/>
            <person name="Wang C.C."/>
            <person name="Yang T.C."/>
            <person name="Huo Q.B."/>
            <person name="Li W."/>
            <person name="Chen H.Y."/>
            <person name="Chen S.E."/>
            <person name="Zhou L.G."/>
            <person name="Ni X.B."/>
            <person name="Tian J.H."/>
            <person name="Sheng Y."/>
            <person name="Liu T."/>
            <person name="Pan Y.S."/>
            <person name="Xia L.Y."/>
            <person name="Li J."/>
            <person name="Zhao F."/>
            <person name="Cao W.C."/>
        </authorList>
    </citation>
    <scope>NUCLEOTIDE SEQUENCE [LARGE SCALE GENOMIC DNA]</scope>
    <source>
        <strain evidence="1">Iper-2018</strain>
    </source>
</reference>
<keyword evidence="2" id="KW-1185">Reference proteome</keyword>
<dbReference type="Proteomes" id="UP000805193">
    <property type="component" value="Unassembled WGS sequence"/>
</dbReference>
<accession>A0AC60PPY4</accession>
<evidence type="ECO:0000313" key="2">
    <source>
        <dbReference type="Proteomes" id="UP000805193"/>
    </source>
</evidence>
<comment type="caution">
    <text evidence="1">The sequence shown here is derived from an EMBL/GenBank/DDBJ whole genome shotgun (WGS) entry which is preliminary data.</text>
</comment>
<proteinExistence type="predicted"/>
<dbReference type="EMBL" id="JABSTQ010010176">
    <property type="protein sequence ID" value="KAG0422822.1"/>
    <property type="molecule type" value="Genomic_DNA"/>
</dbReference>
<name>A0AC60PPY4_IXOPE</name>
<protein>
    <submittedName>
        <fullName evidence="1">Uncharacterized protein</fullName>
    </submittedName>
</protein>